<dbReference type="EMBL" id="JADJEV010000001">
    <property type="protein sequence ID" value="MBK6971694.1"/>
    <property type="molecule type" value="Genomic_DNA"/>
</dbReference>
<dbReference type="GO" id="GO:0005524">
    <property type="term" value="F:ATP binding"/>
    <property type="evidence" value="ECO:0007669"/>
    <property type="project" value="UniProtKB-KW"/>
</dbReference>
<dbReference type="InterPro" id="IPR027417">
    <property type="entry name" value="P-loop_NTPase"/>
</dbReference>
<dbReference type="InterPro" id="IPR050093">
    <property type="entry name" value="ABC_SmlMolc_Importer"/>
</dbReference>
<keyword evidence="7" id="KW-0406">Ion transport</keyword>
<evidence type="ECO:0000313" key="10">
    <source>
        <dbReference type="EMBL" id="MBK6971694.1"/>
    </source>
</evidence>
<dbReference type="PROSITE" id="PS50893">
    <property type="entry name" value="ABC_TRANSPORTER_2"/>
    <property type="match status" value="1"/>
</dbReference>
<evidence type="ECO:0000256" key="7">
    <source>
        <dbReference type="ARBA" id="ARBA00023065"/>
    </source>
</evidence>
<dbReference type="GO" id="GO:0043190">
    <property type="term" value="C:ATP-binding cassette (ABC) transporter complex"/>
    <property type="evidence" value="ECO:0007669"/>
    <property type="project" value="InterPro"/>
</dbReference>
<dbReference type="SMART" id="SM00382">
    <property type="entry name" value="AAA"/>
    <property type="match status" value="1"/>
</dbReference>
<dbReference type="InterPro" id="IPR017871">
    <property type="entry name" value="ABC_transporter-like_CS"/>
</dbReference>
<dbReference type="SUPFAM" id="SSF52540">
    <property type="entry name" value="P-loop containing nucleoside triphosphate hydrolases"/>
    <property type="match status" value="1"/>
</dbReference>
<proteinExistence type="predicted"/>
<evidence type="ECO:0000256" key="1">
    <source>
        <dbReference type="ARBA" id="ARBA00022448"/>
    </source>
</evidence>
<dbReference type="Gene3D" id="3.40.50.300">
    <property type="entry name" value="P-loop containing nucleotide triphosphate hydrolases"/>
    <property type="match status" value="1"/>
</dbReference>
<gene>
    <name evidence="10" type="ORF">IPH26_01610</name>
</gene>
<evidence type="ECO:0000256" key="3">
    <source>
        <dbReference type="ARBA" id="ARBA00022496"/>
    </source>
</evidence>
<dbReference type="GO" id="GO:0015408">
    <property type="term" value="F:ABC-type ferric iron transporter activity"/>
    <property type="evidence" value="ECO:0007669"/>
    <property type="project" value="InterPro"/>
</dbReference>
<accession>A0A9D7HKA5</accession>
<evidence type="ECO:0000259" key="9">
    <source>
        <dbReference type="PROSITE" id="PS50893"/>
    </source>
</evidence>
<dbReference type="Proteomes" id="UP000807785">
    <property type="component" value="Unassembled WGS sequence"/>
</dbReference>
<evidence type="ECO:0000256" key="8">
    <source>
        <dbReference type="ARBA" id="ARBA00023136"/>
    </source>
</evidence>
<dbReference type="InterPro" id="IPR003593">
    <property type="entry name" value="AAA+_ATPase"/>
</dbReference>
<dbReference type="SUPFAM" id="SSF50331">
    <property type="entry name" value="MOP-like"/>
    <property type="match status" value="1"/>
</dbReference>
<dbReference type="GO" id="GO:0016887">
    <property type="term" value="F:ATP hydrolysis activity"/>
    <property type="evidence" value="ECO:0007669"/>
    <property type="project" value="InterPro"/>
</dbReference>
<dbReference type="InterPro" id="IPR003439">
    <property type="entry name" value="ABC_transporter-like_ATP-bd"/>
</dbReference>
<feature type="domain" description="ABC transporter" evidence="9">
    <location>
        <begin position="2"/>
        <end position="238"/>
    </location>
</feature>
<dbReference type="PROSITE" id="PS00211">
    <property type="entry name" value="ABC_TRANSPORTER_1"/>
    <property type="match status" value="1"/>
</dbReference>
<keyword evidence="1" id="KW-0813">Transport</keyword>
<dbReference type="InterPro" id="IPR008995">
    <property type="entry name" value="Mo/tungstate-bd_C_term_dom"/>
</dbReference>
<keyword evidence="3" id="KW-0410">Iron transport</keyword>
<evidence type="ECO:0000256" key="6">
    <source>
        <dbReference type="ARBA" id="ARBA00023004"/>
    </source>
</evidence>
<organism evidence="10 11">
    <name type="scientific">Candidatus Methylophosphatis roskildensis</name>
    <dbReference type="NCBI Taxonomy" id="2899263"/>
    <lineage>
        <taxon>Bacteria</taxon>
        <taxon>Pseudomonadati</taxon>
        <taxon>Pseudomonadota</taxon>
        <taxon>Betaproteobacteria</taxon>
        <taxon>Nitrosomonadales</taxon>
        <taxon>Sterolibacteriaceae</taxon>
        <taxon>Candidatus Methylophosphatis</taxon>
    </lineage>
</organism>
<dbReference type="InterPro" id="IPR015853">
    <property type="entry name" value="ABC_transpr_FbpC"/>
</dbReference>
<reference evidence="11" key="1">
    <citation type="journal article" date="2021" name="Nat. Commun.">
        <title>Connecting structure to function with the recovery of over 1000 high-quality metagenome-assembled genomes from activated sludge using long-read sequencing.</title>
        <authorList>
            <person name="Singleton C.M."/>
            <person name="Petriglieri F."/>
            <person name="Kristensen J.M."/>
            <person name="Kirkegaard R.H."/>
            <person name="Michaelsen T.Y."/>
            <person name="Andersen M.H."/>
            <person name="Kondrotaite Z."/>
            <person name="Karst S.M."/>
            <person name="Dueholm M.S."/>
            <person name="Nielsen P.H."/>
            <person name="Albertsen M."/>
        </authorList>
    </citation>
    <scope>NUCLEOTIDE SEQUENCE [LARGE SCALE GENOMIC DNA]</scope>
</reference>
<comment type="caution">
    <text evidence="10">The sequence shown here is derived from an EMBL/GenBank/DDBJ whole genome shotgun (WGS) entry which is preliminary data.</text>
</comment>
<dbReference type="Pfam" id="PF00005">
    <property type="entry name" value="ABC_tran"/>
    <property type="match status" value="1"/>
</dbReference>
<keyword evidence="8" id="KW-0472">Membrane</keyword>
<dbReference type="PANTHER" id="PTHR42781">
    <property type="entry name" value="SPERMIDINE/PUTRESCINE IMPORT ATP-BINDING PROTEIN POTA"/>
    <property type="match status" value="1"/>
</dbReference>
<keyword evidence="4" id="KW-0547">Nucleotide-binding</keyword>
<evidence type="ECO:0000256" key="5">
    <source>
        <dbReference type="ARBA" id="ARBA00022840"/>
    </source>
</evidence>
<evidence type="ECO:0000256" key="4">
    <source>
        <dbReference type="ARBA" id="ARBA00022741"/>
    </source>
</evidence>
<dbReference type="PANTHER" id="PTHR42781:SF4">
    <property type="entry name" value="SPERMIDINE_PUTRESCINE IMPORT ATP-BINDING PROTEIN POTA"/>
    <property type="match status" value="1"/>
</dbReference>
<name>A0A9D7HKA5_9PROT</name>
<evidence type="ECO:0000313" key="11">
    <source>
        <dbReference type="Proteomes" id="UP000807785"/>
    </source>
</evidence>
<protein>
    <submittedName>
        <fullName evidence="10">ABC transporter ATP-binding protein</fullName>
    </submittedName>
</protein>
<dbReference type="InterPro" id="IPR013611">
    <property type="entry name" value="Transp-assoc_OB_typ2"/>
</dbReference>
<keyword evidence="5 10" id="KW-0067">ATP-binding</keyword>
<keyword evidence="6" id="KW-0408">Iron</keyword>
<dbReference type="AlphaFoldDB" id="A0A9D7HKA5"/>
<dbReference type="Pfam" id="PF08402">
    <property type="entry name" value="TOBE_2"/>
    <property type="match status" value="1"/>
</dbReference>
<dbReference type="CDD" id="cd03259">
    <property type="entry name" value="ABC_Carb_Solutes_like"/>
    <property type="match status" value="1"/>
</dbReference>
<evidence type="ECO:0000256" key="2">
    <source>
        <dbReference type="ARBA" id="ARBA00022475"/>
    </source>
</evidence>
<sequence>MPDLPGGLEIVASQIQPITLQAELACAPGELLALVGPSGSGKSTLLRCIAGLHSPQQGHIRCGGVNWYDAQQGINLPPQSRRVGFVFQNYSLFPHLSAQDNVLCALGHLPAQQRGARALELLAMTHLKGLEARKPAQLSGGQQQRVALARALARDPAVLLLDEPFSAVDQVTRRRLQVELARLRGEVKIPIVLVTHDLDEARMLADRMTLLSHGRTLQSGTPGDILTRPVSAQVARLVELNNVFGGTLESVDAQGRGLLCWRSHKIEVERVDGFAPATRLSWVIPPENVILHRRDRPSLGERENPIEGRIDDCLPLGDATRIVLALDGDVRARISFSVPTHVARRNGIAVGEIARVSLLASGIHLMPAEPDITG</sequence>
<keyword evidence="2" id="KW-1003">Cell membrane</keyword>